<accession>A0A8X6XYR6</accession>
<proteinExistence type="predicted"/>
<gene>
    <name evidence="2" type="ORF">TNIN_86521</name>
</gene>
<feature type="region of interest" description="Disordered" evidence="1">
    <location>
        <begin position="116"/>
        <end position="157"/>
    </location>
</feature>
<feature type="compositionally biased region" description="Basic residues" evidence="1">
    <location>
        <begin position="143"/>
        <end position="156"/>
    </location>
</feature>
<dbReference type="Proteomes" id="UP000886998">
    <property type="component" value="Unassembled WGS sequence"/>
</dbReference>
<name>A0A8X6XYR6_9ARAC</name>
<evidence type="ECO:0000313" key="2">
    <source>
        <dbReference type="EMBL" id="GFY61498.1"/>
    </source>
</evidence>
<reference evidence="2" key="1">
    <citation type="submission" date="2020-08" db="EMBL/GenBank/DDBJ databases">
        <title>Multicomponent nature underlies the extraordinary mechanical properties of spider dragline silk.</title>
        <authorList>
            <person name="Kono N."/>
            <person name="Nakamura H."/>
            <person name="Mori M."/>
            <person name="Yoshida Y."/>
            <person name="Ohtoshi R."/>
            <person name="Malay A.D."/>
            <person name="Moran D.A.P."/>
            <person name="Tomita M."/>
            <person name="Numata K."/>
            <person name="Arakawa K."/>
        </authorList>
    </citation>
    <scope>NUCLEOTIDE SEQUENCE</scope>
</reference>
<organism evidence="2 3">
    <name type="scientific">Trichonephila inaurata madagascariensis</name>
    <dbReference type="NCBI Taxonomy" id="2747483"/>
    <lineage>
        <taxon>Eukaryota</taxon>
        <taxon>Metazoa</taxon>
        <taxon>Ecdysozoa</taxon>
        <taxon>Arthropoda</taxon>
        <taxon>Chelicerata</taxon>
        <taxon>Arachnida</taxon>
        <taxon>Araneae</taxon>
        <taxon>Araneomorphae</taxon>
        <taxon>Entelegynae</taxon>
        <taxon>Araneoidea</taxon>
        <taxon>Nephilidae</taxon>
        <taxon>Trichonephila</taxon>
        <taxon>Trichonephila inaurata</taxon>
    </lineage>
</organism>
<dbReference type="AlphaFoldDB" id="A0A8X6XYR6"/>
<comment type="caution">
    <text evidence="2">The sequence shown here is derived from an EMBL/GenBank/DDBJ whole genome shotgun (WGS) entry which is preliminary data.</text>
</comment>
<keyword evidence="3" id="KW-1185">Reference proteome</keyword>
<dbReference type="EMBL" id="BMAV01013667">
    <property type="protein sequence ID" value="GFY61498.1"/>
    <property type="molecule type" value="Genomic_DNA"/>
</dbReference>
<evidence type="ECO:0000313" key="3">
    <source>
        <dbReference type="Proteomes" id="UP000886998"/>
    </source>
</evidence>
<evidence type="ECO:0000256" key="1">
    <source>
        <dbReference type="SAM" id="MobiDB-lite"/>
    </source>
</evidence>
<sequence>MTSYYVVKRNFVKELRYATQQFVLTCTVRSRIQRGIPFLLQLCLSQHHRRMLLQQSIELHIRTNDEKSREFFQTNYNPACNVVFVMYFIEQLLFLEVWNNLSDCLPFHTTPEKGVVEERSSLGGERRRSSRGQVEREREHSNTHRKKKGRRERRIRNLQYPDVNGETRFKYCEKNFDTLRD</sequence>
<protein>
    <submittedName>
        <fullName evidence="2">Uncharacterized protein</fullName>
    </submittedName>
</protein>
<feature type="compositionally biased region" description="Basic and acidic residues" evidence="1">
    <location>
        <begin position="116"/>
        <end position="142"/>
    </location>
</feature>